<accession>A0A699ZJ93</accession>
<dbReference type="EMBL" id="BLLF01002095">
    <property type="protein sequence ID" value="GFH22673.1"/>
    <property type="molecule type" value="Genomic_DNA"/>
</dbReference>
<feature type="non-terminal residue" evidence="1">
    <location>
        <position position="1"/>
    </location>
</feature>
<evidence type="ECO:0000313" key="1">
    <source>
        <dbReference type="EMBL" id="GFH22673.1"/>
    </source>
</evidence>
<name>A0A699ZJ93_HAELA</name>
<dbReference type="Proteomes" id="UP000485058">
    <property type="component" value="Unassembled WGS sequence"/>
</dbReference>
<protein>
    <submittedName>
        <fullName evidence="1">Uncharacterized protein</fullName>
    </submittedName>
</protein>
<proteinExistence type="predicted"/>
<sequence length="60" mass="6941">MVVEEYRACLPWWEDFVQRRQLAKLRKLVADRATLPMAAYEQAIVQAVREHQAVVIAGDT</sequence>
<gene>
    <name evidence="1" type="ORF">HaLaN_20173</name>
</gene>
<evidence type="ECO:0000313" key="2">
    <source>
        <dbReference type="Proteomes" id="UP000485058"/>
    </source>
</evidence>
<dbReference type="Gene3D" id="3.40.50.300">
    <property type="entry name" value="P-loop containing nucleotide triphosphate hydrolases"/>
    <property type="match status" value="1"/>
</dbReference>
<feature type="non-terminal residue" evidence="1">
    <location>
        <position position="60"/>
    </location>
</feature>
<reference evidence="1 2" key="1">
    <citation type="submission" date="2020-02" db="EMBL/GenBank/DDBJ databases">
        <title>Draft genome sequence of Haematococcus lacustris strain NIES-144.</title>
        <authorList>
            <person name="Morimoto D."/>
            <person name="Nakagawa S."/>
            <person name="Yoshida T."/>
            <person name="Sawayama S."/>
        </authorList>
    </citation>
    <scope>NUCLEOTIDE SEQUENCE [LARGE SCALE GENOMIC DNA]</scope>
    <source>
        <strain evidence="1 2">NIES-144</strain>
    </source>
</reference>
<dbReference type="InterPro" id="IPR027417">
    <property type="entry name" value="P-loop_NTPase"/>
</dbReference>
<keyword evidence="2" id="KW-1185">Reference proteome</keyword>
<comment type="caution">
    <text evidence="1">The sequence shown here is derived from an EMBL/GenBank/DDBJ whole genome shotgun (WGS) entry which is preliminary data.</text>
</comment>
<dbReference type="AlphaFoldDB" id="A0A699ZJ93"/>
<organism evidence="1 2">
    <name type="scientific">Haematococcus lacustris</name>
    <name type="common">Green alga</name>
    <name type="synonym">Haematococcus pluvialis</name>
    <dbReference type="NCBI Taxonomy" id="44745"/>
    <lineage>
        <taxon>Eukaryota</taxon>
        <taxon>Viridiplantae</taxon>
        <taxon>Chlorophyta</taxon>
        <taxon>core chlorophytes</taxon>
        <taxon>Chlorophyceae</taxon>
        <taxon>CS clade</taxon>
        <taxon>Chlamydomonadales</taxon>
        <taxon>Haematococcaceae</taxon>
        <taxon>Haematococcus</taxon>
    </lineage>
</organism>